<dbReference type="GO" id="GO:0008936">
    <property type="term" value="F:nicotinamidase activity"/>
    <property type="evidence" value="ECO:0007669"/>
    <property type="project" value="UniProtKB-EC"/>
</dbReference>
<evidence type="ECO:0000313" key="9">
    <source>
        <dbReference type="EMBL" id="AXY23064.1"/>
    </source>
</evidence>
<keyword evidence="2" id="KW-0662">Pyridine nucleotide biosynthesis</keyword>
<keyword evidence="10" id="KW-1185">Reference proteome</keyword>
<dbReference type="RefSeq" id="WP_118963138.1">
    <property type="nucleotide sequence ID" value="NZ_CP023036.1"/>
</dbReference>
<keyword evidence="3" id="KW-0479">Metal-binding</keyword>
<evidence type="ECO:0000256" key="1">
    <source>
        <dbReference type="ARBA" id="ARBA00006336"/>
    </source>
</evidence>
<evidence type="ECO:0000256" key="4">
    <source>
        <dbReference type="ARBA" id="ARBA00022801"/>
    </source>
</evidence>
<dbReference type="GO" id="GO:0046872">
    <property type="term" value="F:metal ion binding"/>
    <property type="evidence" value="ECO:0007669"/>
    <property type="project" value="UniProtKB-KW"/>
</dbReference>
<dbReference type="CDD" id="cd01011">
    <property type="entry name" value="nicotinamidase"/>
    <property type="match status" value="1"/>
</dbReference>
<dbReference type="AlphaFoldDB" id="A0A347WDX1"/>
<dbReference type="InterPro" id="IPR052347">
    <property type="entry name" value="Isochorismatase_Nicotinamidase"/>
</dbReference>
<evidence type="ECO:0000256" key="3">
    <source>
        <dbReference type="ARBA" id="ARBA00022723"/>
    </source>
</evidence>
<dbReference type="GO" id="GO:0019363">
    <property type="term" value="P:pyridine nucleotide biosynthetic process"/>
    <property type="evidence" value="ECO:0007669"/>
    <property type="project" value="UniProtKB-KW"/>
</dbReference>
<evidence type="ECO:0000256" key="5">
    <source>
        <dbReference type="ARBA" id="ARBA00037900"/>
    </source>
</evidence>
<dbReference type="SUPFAM" id="SSF52499">
    <property type="entry name" value="Isochorismatase-like hydrolases"/>
    <property type="match status" value="1"/>
</dbReference>
<dbReference type="KEGG" id="ksc:CD178_02314"/>
<gene>
    <name evidence="9" type="ORF">CD178_02314</name>
</gene>
<name>A0A347WDX1_9PROT</name>
<sequence>MPVVTATDALLIIDMQVDFLPGGALAVTGADALVPVINQLGHLPFGLVVATQDWHPADHVSFRKRGGPWPVHCVAGSEGAALSPALDQARIGVLLRKGLDRDIDSYSAFGDNDRIGRTGLDGLLRDRGITRVFLTGVALDYCVAASARDACRAGFDTVVLHDACRSVKAMSGRILEALRAEGIRAASCADLLPAP</sequence>
<accession>A0A347WDX1</accession>
<dbReference type="Gene3D" id="3.40.50.850">
    <property type="entry name" value="Isochorismatase-like"/>
    <property type="match status" value="1"/>
</dbReference>
<protein>
    <recommendedName>
        <fullName evidence="6">nicotinamidase</fullName>
        <ecNumber evidence="6">3.5.1.19</ecNumber>
    </recommendedName>
    <alternativeName>
        <fullName evidence="7">Nicotinamide deamidase</fullName>
    </alternativeName>
</protein>
<comment type="similarity">
    <text evidence="1">Belongs to the isochorismatase family.</text>
</comment>
<evidence type="ECO:0000259" key="8">
    <source>
        <dbReference type="Pfam" id="PF00857"/>
    </source>
</evidence>
<evidence type="ECO:0000256" key="2">
    <source>
        <dbReference type="ARBA" id="ARBA00022642"/>
    </source>
</evidence>
<dbReference type="OrthoDB" id="9791276at2"/>
<reference evidence="9 10" key="1">
    <citation type="submission" date="2017-08" db="EMBL/GenBank/DDBJ databases">
        <title>Complete genome sequence of Gluconacetobacter saccharivorans CV1 isolated from Fermented Vinegar.</title>
        <authorList>
            <person name="Kim S.-Y."/>
        </authorList>
    </citation>
    <scope>NUCLEOTIDE SEQUENCE [LARGE SCALE GENOMIC DNA]</scope>
    <source>
        <strain evidence="9 10">CV1</strain>
    </source>
</reference>
<dbReference type="Pfam" id="PF00857">
    <property type="entry name" value="Isochorismatase"/>
    <property type="match status" value="1"/>
</dbReference>
<evidence type="ECO:0000256" key="7">
    <source>
        <dbReference type="ARBA" id="ARBA00043224"/>
    </source>
</evidence>
<organism evidence="9 10">
    <name type="scientific">Komagataeibacter saccharivorans</name>
    <dbReference type="NCBI Taxonomy" id="265959"/>
    <lineage>
        <taxon>Bacteria</taxon>
        <taxon>Pseudomonadati</taxon>
        <taxon>Pseudomonadota</taxon>
        <taxon>Alphaproteobacteria</taxon>
        <taxon>Acetobacterales</taxon>
        <taxon>Acetobacteraceae</taxon>
        <taxon>Komagataeibacter</taxon>
    </lineage>
</organism>
<keyword evidence="4" id="KW-0378">Hydrolase</keyword>
<dbReference type="InterPro" id="IPR036380">
    <property type="entry name" value="Isochorismatase-like_sf"/>
</dbReference>
<evidence type="ECO:0000256" key="6">
    <source>
        <dbReference type="ARBA" id="ARBA00039017"/>
    </source>
</evidence>
<dbReference type="Proteomes" id="UP000264120">
    <property type="component" value="Chromosome"/>
</dbReference>
<dbReference type="EMBL" id="CP023036">
    <property type="protein sequence ID" value="AXY23064.1"/>
    <property type="molecule type" value="Genomic_DNA"/>
</dbReference>
<dbReference type="EC" id="3.5.1.19" evidence="6"/>
<dbReference type="PANTHER" id="PTHR11080">
    <property type="entry name" value="PYRAZINAMIDASE/NICOTINAMIDASE"/>
    <property type="match status" value="1"/>
</dbReference>
<comment type="pathway">
    <text evidence="5">Cofactor biosynthesis; nicotinate biosynthesis; nicotinate from nicotinamide: step 1/1.</text>
</comment>
<dbReference type="PANTHER" id="PTHR11080:SF2">
    <property type="entry name" value="LD05707P"/>
    <property type="match status" value="1"/>
</dbReference>
<evidence type="ECO:0000313" key="10">
    <source>
        <dbReference type="Proteomes" id="UP000264120"/>
    </source>
</evidence>
<feature type="domain" description="Isochorismatase-like" evidence="8">
    <location>
        <begin position="9"/>
        <end position="168"/>
    </location>
</feature>
<proteinExistence type="inferred from homology"/>
<dbReference type="InterPro" id="IPR000868">
    <property type="entry name" value="Isochorismatase-like_dom"/>
</dbReference>